<evidence type="ECO:0000256" key="2">
    <source>
        <dbReference type="ARBA" id="ARBA00022448"/>
    </source>
</evidence>
<evidence type="ECO:0000313" key="10">
    <source>
        <dbReference type="Proteomes" id="UP000620124"/>
    </source>
</evidence>
<feature type="transmembrane region" description="Helical" evidence="7">
    <location>
        <begin position="269"/>
        <end position="291"/>
    </location>
</feature>
<keyword evidence="10" id="KW-1185">Reference proteome</keyword>
<accession>A0A8H7CAP4</accession>
<feature type="region of interest" description="Disordered" evidence="6">
    <location>
        <begin position="44"/>
        <end position="69"/>
    </location>
</feature>
<feature type="transmembrane region" description="Helical" evidence="7">
    <location>
        <begin position="337"/>
        <end position="359"/>
    </location>
</feature>
<feature type="transmembrane region" description="Helical" evidence="7">
    <location>
        <begin position="150"/>
        <end position="168"/>
    </location>
</feature>
<proteinExistence type="predicted"/>
<feature type="transmembrane region" description="Helical" evidence="7">
    <location>
        <begin position="78"/>
        <end position="99"/>
    </location>
</feature>
<keyword evidence="4 7" id="KW-1133">Transmembrane helix</keyword>
<feature type="transmembrane region" description="Helical" evidence="7">
    <location>
        <begin position="119"/>
        <end position="138"/>
    </location>
</feature>
<dbReference type="PANTHER" id="PTHR23504">
    <property type="entry name" value="MAJOR FACILITATOR SUPERFAMILY DOMAIN-CONTAINING PROTEIN 10"/>
    <property type="match status" value="1"/>
</dbReference>
<feature type="transmembrane region" description="Helical" evidence="7">
    <location>
        <begin position="431"/>
        <end position="453"/>
    </location>
</feature>
<dbReference type="InterPro" id="IPR020846">
    <property type="entry name" value="MFS_dom"/>
</dbReference>
<sequence length="535" mass="58814">MRFPVGAEVASSRFSSNECIDKDLSFCFYHPIFPSSLPNTWHIDDERSPMSDGTNSETETLQGSTTPRERTPLPKLQLFILLFIQFSEPVTALVIYPFIMQFVRDTNITGGDETKTGYFAGIIESVFFLAECLTVVYFGRASDRYGRRPVLLFGPVGLALSMLGFGLSKRFWSLVVFRCMQGAFNGNIGVSKSVMAEAIYRTPPTSQKYIHFFPSCGLWAWQSGMCFVLSPGHELNTVASPFIGGTLANPAVRYPDTLGKIHIFREFPYLLPCATAGALALGAFVFGFLGLKETLPSAVARQKKALQGTEVEPLLSDTNDSPPTNATADEVPPLRDLFIRPVLIALLNHAFLCFCQMSYDVMIPLVPLYIGRIMGLCGFLNIFTQTFLSAKAIRRFGPRSIFITAFCCLSFSFLAYPFLNFFARKAGRVDASVIIVIILQMSSSFVIFPTYACTQMFIVDSAPTQNSLGGVNGLAQMVSSILRSIAPSLAASLFSTSVSYHLLGGNFVFFVLCAISLCGVRCALLLPKKLRSEDS</sequence>
<evidence type="ECO:0000259" key="8">
    <source>
        <dbReference type="PROSITE" id="PS50850"/>
    </source>
</evidence>
<dbReference type="SUPFAM" id="SSF103473">
    <property type="entry name" value="MFS general substrate transporter"/>
    <property type="match status" value="1"/>
</dbReference>
<dbReference type="InterPro" id="IPR036259">
    <property type="entry name" value="MFS_trans_sf"/>
</dbReference>
<evidence type="ECO:0000256" key="6">
    <source>
        <dbReference type="SAM" id="MobiDB-lite"/>
    </source>
</evidence>
<keyword evidence="5 7" id="KW-0472">Membrane</keyword>
<evidence type="ECO:0000256" key="3">
    <source>
        <dbReference type="ARBA" id="ARBA00022692"/>
    </source>
</evidence>
<dbReference type="PROSITE" id="PS50850">
    <property type="entry name" value="MFS"/>
    <property type="match status" value="1"/>
</dbReference>
<dbReference type="Pfam" id="PF07690">
    <property type="entry name" value="MFS_1"/>
    <property type="match status" value="2"/>
</dbReference>
<evidence type="ECO:0000256" key="7">
    <source>
        <dbReference type="SAM" id="Phobius"/>
    </source>
</evidence>
<feature type="domain" description="Major facilitator superfamily (MFS) profile" evidence="8">
    <location>
        <begin position="77"/>
        <end position="531"/>
    </location>
</feature>
<dbReference type="AlphaFoldDB" id="A0A8H7CAP4"/>
<keyword evidence="2" id="KW-0813">Transport</keyword>
<name>A0A8H7CAP4_9AGAR</name>
<dbReference type="Gene3D" id="1.20.1250.20">
    <property type="entry name" value="MFS general substrate transporter like domains"/>
    <property type="match status" value="1"/>
</dbReference>
<feature type="transmembrane region" description="Helical" evidence="7">
    <location>
        <begin position="507"/>
        <end position="526"/>
    </location>
</feature>
<evidence type="ECO:0000256" key="5">
    <source>
        <dbReference type="ARBA" id="ARBA00023136"/>
    </source>
</evidence>
<dbReference type="InterPro" id="IPR011701">
    <property type="entry name" value="MFS"/>
</dbReference>
<reference evidence="9" key="1">
    <citation type="submission" date="2020-05" db="EMBL/GenBank/DDBJ databases">
        <title>Mycena genomes resolve the evolution of fungal bioluminescence.</title>
        <authorList>
            <person name="Tsai I.J."/>
        </authorList>
    </citation>
    <scope>NUCLEOTIDE SEQUENCE</scope>
    <source>
        <strain evidence="9">CCC161011</strain>
    </source>
</reference>
<comment type="caution">
    <text evidence="9">The sequence shown here is derived from an EMBL/GenBank/DDBJ whole genome shotgun (WGS) entry which is preliminary data.</text>
</comment>
<organism evidence="9 10">
    <name type="scientific">Mycena venus</name>
    <dbReference type="NCBI Taxonomy" id="2733690"/>
    <lineage>
        <taxon>Eukaryota</taxon>
        <taxon>Fungi</taxon>
        <taxon>Dikarya</taxon>
        <taxon>Basidiomycota</taxon>
        <taxon>Agaricomycotina</taxon>
        <taxon>Agaricomycetes</taxon>
        <taxon>Agaricomycetidae</taxon>
        <taxon>Agaricales</taxon>
        <taxon>Marasmiineae</taxon>
        <taxon>Mycenaceae</taxon>
        <taxon>Mycena</taxon>
    </lineage>
</organism>
<comment type="subcellular location">
    <subcellularLocation>
        <location evidence="1">Membrane</location>
        <topology evidence="1">Multi-pass membrane protein</topology>
    </subcellularLocation>
</comment>
<keyword evidence="3 7" id="KW-0812">Transmembrane</keyword>
<evidence type="ECO:0000256" key="1">
    <source>
        <dbReference type="ARBA" id="ARBA00004141"/>
    </source>
</evidence>
<feature type="transmembrane region" description="Helical" evidence="7">
    <location>
        <begin position="365"/>
        <end position="388"/>
    </location>
</feature>
<dbReference type="OrthoDB" id="419616at2759"/>
<gene>
    <name evidence="9" type="ORF">MVEN_02457700</name>
</gene>
<evidence type="ECO:0000256" key="4">
    <source>
        <dbReference type="ARBA" id="ARBA00022989"/>
    </source>
</evidence>
<protein>
    <submittedName>
        <fullName evidence="9">Major facilitator superfamily multidrug-resistance DHA1 sub-family</fullName>
    </submittedName>
</protein>
<dbReference type="GO" id="GO:0016020">
    <property type="term" value="C:membrane"/>
    <property type="evidence" value="ECO:0007669"/>
    <property type="project" value="UniProtKB-SubCell"/>
</dbReference>
<dbReference type="EMBL" id="JACAZI010000033">
    <property type="protein sequence ID" value="KAF7330206.1"/>
    <property type="molecule type" value="Genomic_DNA"/>
</dbReference>
<evidence type="ECO:0000313" key="9">
    <source>
        <dbReference type="EMBL" id="KAF7330206.1"/>
    </source>
</evidence>
<dbReference type="PANTHER" id="PTHR23504:SF15">
    <property type="entry name" value="MAJOR FACILITATOR SUPERFAMILY (MFS) PROFILE DOMAIN-CONTAINING PROTEIN"/>
    <property type="match status" value="1"/>
</dbReference>
<dbReference type="GO" id="GO:0022857">
    <property type="term" value="F:transmembrane transporter activity"/>
    <property type="evidence" value="ECO:0007669"/>
    <property type="project" value="InterPro"/>
</dbReference>
<feature type="compositionally biased region" description="Polar residues" evidence="6">
    <location>
        <begin position="51"/>
        <end position="66"/>
    </location>
</feature>
<feature type="transmembrane region" description="Helical" evidence="7">
    <location>
        <begin position="400"/>
        <end position="419"/>
    </location>
</feature>
<dbReference type="Proteomes" id="UP000620124">
    <property type="component" value="Unassembled WGS sequence"/>
</dbReference>